<dbReference type="EMBL" id="CAJVCH010558802">
    <property type="protein sequence ID" value="CAG7831072.1"/>
    <property type="molecule type" value="Genomic_DNA"/>
</dbReference>
<protein>
    <recommendedName>
        <fullName evidence="3">Carboxylesterase type B domain-containing protein</fullName>
    </recommendedName>
</protein>
<feature type="non-terminal residue" evidence="1">
    <location>
        <position position="1"/>
    </location>
</feature>
<proteinExistence type="predicted"/>
<sequence length="78" mass="8514">MDILAAIPAGMVPKNLGEEGSDFKAMSFIPTVEKRTPSDKSTIYLPKYPHELMAEGAFQNMPWIIGVNAAEGLLFTKS</sequence>
<dbReference type="AlphaFoldDB" id="A0A8J2PWK2"/>
<comment type="caution">
    <text evidence="1">The sequence shown here is derived from an EMBL/GenBank/DDBJ whole genome shotgun (WGS) entry which is preliminary data.</text>
</comment>
<dbReference type="Proteomes" id="UP000708208">
    <property type="component" value="Unassembled WGS sequence"/>
</dbReference>
<gene>
    <name evidence="1" type="ORF">AFUS01_LOCUS40832</name>
</gene>
<evidence type="ECO:0008006" key="3">
    <source>
        <dbReference type="Google" id="ProtNLM"/>
    </source>
</evidence>
<accession>A0A8J2PWK2</accession>
<name>A0A8J2PWK2_9HEXA</name>
<organism evidence="1 2">
    <name type="scientific">Allacma fusca</name>
    <dbReference type="NCBI Taxonomy" id="39272"/>
    <lineage>
        <taxon>Eukaryota</taxon>
        <taxon>Metazoa</taxon>
        <taxon>Ecdysozoa</taxon>
        <taxon>Arthropoda</taxon>
        <taxon>Hexapoda</taxon>
        <taxon>Collembola</taxon>
        <taxon>Symphypleona</taxon>
        <taxon>Sminthuridae</taxon>
        <taxon>Allacma</taxon>
    </lineage>
</organism>
<evidence type="ECO:0000313" key="2">
    <source>
        <dbReference type="Proteomes" id="UP000708208"/>
    </source>
</evidence>
<reference evidence="1" key="1">
    <citation type="submission" date="2021-06" db="EMBL/GenBank/DDBJ databases">
        <authorList>
            <person name="Hodson N. C."/>
            <person name="Mongue J. A."/>
            <person name="Jaron S. K."/>
        </authorList>
    </citation>
    <scope>NUCLEOTIDE SEQUENCE</scope>
</reference>
<keyword evidence="2" id="KW-1185">Reference proteome</keyword>
<evidence type="ECO:0000313" key="1">
    <source>
        <dbReference type="EMBL" id="CAG7831072.1"/>
    </source>
</evidence>